<dbReference type="AlphaFoldDB" id="A0AAE1XH35"/>
<reference evidence="11" key="1">
    <citation type="submission" date="2020-06" db="EMBL/GenBank/DDBJ databases">
        <authorList>
            <person name="Li T."/>
            <person name="Hu X."/>
            <person name="Zhang T."/>
            <person name="Song X."/>
            <person name="Zhang H."/>
            <person name="Dai N."/>
            <person name="Sheng W."/>
            <person name="Hou X."/>
            <person name="Wei L."/>
        </authorList>
    </citation>
    <scope>NUCLEOTIDE SEQUENCE</scope>
    <source>
        <strain evidence="11">K16</strain>
        <tissue evidence="11">Leaf</tissue>
    </source>
</reference>
<evidence type="ECO:0000256" key="2">
    <source>
        <dbReference type="ARBA" id="ARBA00022679"/>
    </source>
</evidence>
<dbReference type="SUPFAM" id="SSF56672">
    <property type="entry name" value="DNA/RNA polymerases"/>
    <property type="match status" value="1"/>
</dbReference>
<comment type="caution">
    <text evidence="11">The sequence shown here is derived from an EMBL/GenBank/DDBJ whole genome shotgun (WGS) entry which is preliminary data.</text>
</comment>
<evidence type="ECO:0000256" key="8">
    <source>
        <dbReference type="ARBA" id="ARBA00022918"/>
    </source>
</evidence>
<keyword evidence="6" id="KW-0255">Endonuclease</keyword>
<keyword evidence="4" id="KW-0540">Nuclease</keyword>
<dbReference type="GO" id="GO:0003964">
    <property type="term" value="F:RNA-directed DNA polymerase activity"/>
    <property type="evidence" value="ECO:0007669"/>
    <property type="project" value="UniProtKB-KW"/>
</dbReference>
<sequence>MTVSDKTMERIMRQDSNLSPYDGFRIGGISKVLNQIGLKQRKHHIIYKVSSGEFTIPMEFTGNVMEMQLIPKEEILEELSRLREEIAVTMKWIHIGTIEVVIKATFKEGIDSEIHLSIMDRRINNLRDGCLGTMIGNLYAGKLMFDIHPRIAYNLADQDFSRVLTLHQDFKRKDLMKEGNRPYSITYRIAYALSNTHHSDLFLRKEYIEIPRIFKEFAKVMAPDPIRIPRIGGVDIVIKDHPVLDRTMSSRIEYGSRMSFSEDRITGYKGKEKDLAKVLTPPEIRVDNVKLKCPEGWKEIQVIFDITKNENYFPCDDLYHLQQPVVGRYEGMLEIAGHEFLVAGVAGRENGCMTLGLSFLEDHKPWEEKVMRREKAFNRIMPINFRSKRGDFDAKLTNPKMQDKRKFGKVLLSFRQQGLIETDSFHEESEEELKNLKNENPLAWWDRNKIEATLKIKEECKYEYVRYKPIQMNMEDKKDMQIIIKEHISLGLIEPGISAYSSPGFLVRNHGEIKRGKPRGLVLSEKKATIAVNKIEFLGILIDEAGIELQEHIVEKIRNFPDVLKDKKQLQSFLGVVNFAGIFIKDLAKYKKDFRPLLKETESAKWRWEEIHTQRVRELKQVCNNLPKLAIPQDEDELVVYTDANDYRWAAVLMKKTTTGEEPCRYTGGLFTEQQAQVWHINEKEFFAVWKAFKKWPLFLLAKEFTLKVDNTNVKPFLKNKLESKIEKAPVNAQVAGQVQRADLDKVQTNIRSSLVASTALWNALLEPIRKASPSVMTRELREQGSKPALRVQGSRLVAADSSTACTRPSSDSGETVTDESQGVKTSDDSSQPSTSGVKEGEISISKDVGKINFSQRCQPSKTIIETTGKYNRVWMMEGSKLEEVREWYEFGALASVHTMSPSFPEISKLPEWISGAVYDSWQNNPHLKRGDILKLKFISAAPEIAGKGSHPAFHFIKLQRPDMVAFNRIKATTEEAPLVSAISEDDISTRRAWGLWVCLTEMDKVKYPFKIFSNKVNGSFLLNSMTGKSTEFAESMFEKKRMLIWENKLPATESTRLKACNMLHVGQWHNHVCPCCEKQEKPLFGTKIRVTQKKPEPNPDKGTCEPSAAVVWLEEVRKTEDLGYPEARRSNQGHIPTLNDVA</sequence>
<dbReference type="InterPro" id="IPR041373">
    <property type="entry name" value="RT_RNaseH"/>
</dbReference>
<keyword evidence="1" id="KW-0645">Protease</keyword>
<dbReference type="PANTHER" id="PTHR33064:SF37">
    <property type="entry name" value="RIBONUCLEASE H"/>
    <property type="match status" value="1"/>
</dbReference>
<organism evidence="11 12">
    <name type="scientific">Sesamum angolense</name>
    <dbReference type="NCBI Taxonomy" id="2727404"/>
    <lineage>
        <taxon>Eukaryota</taxon>
        <taxon>Viridiplantae</taxon>
        <taxon>Streptophyta</taxon>
        <taxon>Embryophyta</taxon>
        <taxon>Tracheophyta</taxon>
        <taxon>Spermatophyta</taxon>
        <taxon>Magnoliopsida</taxon>
        <taxon>eudicotyledons</taxon>
        <taxon>Gunneridae</taxon>
        <taxon>Pentapetalae</taxon>
        <taxon>asterids</taxon>
        <taxon>lamiids</taxon>
        <taxon>Lamiales</taxon>
        <taxon>Pedaliaceae</taxon>
        <taxon>Sesamum</taxon>
    </lineage>
</organism>
<dbReference type="InterPro" id="IPR043502">
    <property type="entry name" value="DNA/RNA_pol_sf"/>
</dbReference>
<protein>
    <submittedName>
        <fullName evidence="11">Movement protein</fullName>
    </submittedName>
</protein>
<keyword evidence="12" id="KW-1185">Reference proteome</keyword>
<dbReference type="GO" id="GO:0004519">
    <property type="term" value="F:endonuclease activity"/>
    <property type="evidence" value="ECO:0007669"/>
    <property type="project" value="UniProtKB-KW"/>
</dbReference>
<evidence type="ECO:0000313" key="11">
    <source>
        <dbReference type="EMBL" id="KAK4411757.1"/>
    </source>
</evidence>
<proteinExistence type="predicted"/>
<feature type="region of interest" description="Disordered" evidence="9">
    <location>
        <begin position="1124"/>
        <end position="1143"/>
    </location>
</feature>
<feature type="compositionally biased region" description="Polar residues" evidence="9">
    <location>
        <begin position="801"/>
        <end position="837"/>
    </location>
</feature>
<feature type="region of interest" description="Disordered" evidence="9">
    <location>
        <begin position="775"/>
        <end position="794"/>
    </location>
</feature>
<evidence type="ECO:0000256" key="9">
    <source>
        <dbReference type="SAM" id="MobiDB-lite"/>
    </source>
</evidence>
<dbReference type="GO" id="GO:0006508">
    <property type="term" value="P:proteolysis"/>
    <property type="evidence" value="ECO:0007669"/>
    <property type="project" value="UniProtKB-KW"/>
</dbReference>
<dbReference type="InterPro" id="IPR043128">
    <property type="entry name" value="Rev_trsase/Diguanyl_cyclase"/>
</dbReference>
<dbReference type="Pfam" id="PF01107">
    <property type="entry name" value="MP"/>
    <property type="match status" value="1"/>
</dbReference>
<feature type="domain" description="Reverse transcriptase RNase H-like" evidence="10">
    <location>
        <begin position="635"/>
        <end position="725"/>
    </location>
</feature>
<dbReference type="PANTHER" id="PTHR33064">
    <property type="entry name" value="POL PROTEIN"/>
    <property type="match status" value="1"/>
</dbReference>
<reference evidence="11" key="2">
    <citation type="journal article" date="2024" name="Plant">
        <title>Genomic evolution and insights into agronomic trait innovations of Sesamum species.</title>
        <authorList>
            <person name="Miao H."/>
            <person name="Wang L."/>
            <person name="Qu L."/>
            <person name="Liu H."/>
            <person name="Sun Y."/>
            <person name="Le M."/>
            <person name="Wang Q."/>
            <person name="Wei S."/>
            <person name="Zheng Y."/>
            <person name="Lin W."/>
            <person name="Duan Y."/>
            <person name="Cao H."/>
            <person name="Xiong S."/>
            <person name="Wang X."/>
            <person name="Wei L."/>
            <person name="Li C."/>
            <person name="Ma Q."/>
            <person name="Ju M."/>
            <person name="Zhao R."/>
            <person name="Li G."/>
            <person name="Mu C."/>
            <person name="Tian Q."/>
            <person name="Mei H."/>
            <person name="Zhang T."/>
            <person name="Gao T."/>
            <person name="Zhang H."/>
        </authorList>
    </citation>
    <scope>NUCLEOTIDE SEQUENCE</scope>
    <source>
        <strain evidence="11">K16</strain>
    </source>
</reference>
<keyword evidence="8" id="KW-0695">RNA-directed DNA polymerase</keyword>
<evidence type="ECO:0000313" key="12">
    <source>
        <dbReference type="Proteomes" id="UP001289374"/>
    </source>
</evidence>
<evidence type="ECO:0000256" key="3">
    <source>
        <dbReference type="ARBA" id="ARBA00022695"/>
    </source>
</evidence>
<keyword evidence="7" id="KW-0378">Hydrolase</keyword>
<accession>A0AAE1XH35</accession>
<dbReference type="Proteomes" id="UP001289374">
    <property type="component" value="Unassembled WGS sequence"/>
</dbReference>
<evidence type="ECO:0000256" key="5">
    <source>
        <dbReference type="ARBA" id="ARBA00022750"/>
    </source>
</evidence>
<evidence type="ECO:0000256" key="1">
    <source>
        <dbReference type="ARBA" id="ARBA00022670"/>
    </source>
</evidence>
<dbReference type="Gene3D" id="3.30.70.270">
    <property type="match status" value="1"/>
</dbReference>
<evidence type="ECO:0000256" key="4">
    <source>
        <dbReference type="ARBA" id="ARBA00022722"/>
    </source>
</evidence>
<evidence type="ECO:0000256" key="7">
    <source>
        <dbReference type="ARBA" id="ARBA00022801"/>
    </source>
</evidence>
<name>A0AAE1XH35_9LAMI</name>
<dbReference type="GO" id="GO:0004190">
    <property type="term" value="F:aspartic-type endopeptidase activity"/>
    <property type="evidence" value="ECO:0007669"/>
    <property type="project" value="UniProtKB-KW"/>
</dbReference>
<dbReference type="InterPro" id="IPR028919">
    <property type="entry name" value="Viral_movement"/>
</dbReference>
<dbReference type="InterPro" id="IPR051320">
    <property type="entry name" value="Viral_Replic_Matur_Polypro"/>
</dbReference>
<keyword evidence="3" id="KW-0548">Nucleotidyltransferase</keyword>
<gene>
    <name evidence="11" type="ORF">Sango_0248700</name>
</gene>
<feature type="region of interest" description="Disordered" evidence="9">
    <location>
        <begin position="800"/>
        <end position="842"/>
    </location>
</feature>
<evidence type="ECO:0000259" key="10">
    <source>
        <dbReference type="Pfam" id="PF17917"/>
    </source>
</evidence>
<keyword evidence="2" id="KW-0808">Transferase</keyword>
<dbReference type="EMBL" id="JACGWL010000001">
    <property type="protein sequence ID" value="KAK4411757.1"/>
    <property type="molecule type" value="Genomic_DNA"/>
</dbReference>
<keyword evidence="5" id="KW-0064">Aspartyl protease</keyword>
<dbReference type="Pfam" id="PF17917">
    <property type="entry name" value="RT_RNaseH"/>
    <property type="match status" value="1"/>
</dbReference>
<evidence type="ECO:0000256" key="6">
    <source>
        <dbReference type="ARBA" id="ARBA00022759"/>
    </source>
</evidence>